<feature type="region of interest" description="Disordered" evidence="2">
    <location>
        <begin position="1"/>
        <end position="35"/>
    </location>
</feature>
<feature type="compositionally biased region" description="Polar residues" evidence="2">
    <location>
        <begin position="1"/>
        <end position="24"/>
    </location>
</feature>
<feature type="coiled-coil region" evidence="1">
    <location>
        <begin position="255"/>
        <end position="282"/>
    </location>
</feature>
<evidence type="ECO:0000313" key="4">
    <source>
        <dbReference type="Proteomes" id="UP001165190"/>
    </source>
</evidence>
<evidence type="ECO:0000313" key="3">
    <source>
        <dbReference type="EMBL" id="GMI68542.1"/>
    </source>
</evidence>
<dbReference type="Proteomes" id="UP001165190">
    <property type="component" value="Unassembled WGS sequence"/>
</dbReference>
<protein>
    <submittedName>
        <fullName evidence="3">Uncharacterized protein</fullName>
    </submittedName>
</protein>
<dbReference type="PANTHER" id="PTHR33070">
    <property type="entry name" value="OS06G0725500 PROTEIN"/>
    <property type="match status" value="1"/>
</dbReference>
<reference evidence="3" key="1">
    <citation type="submission" date="2023-05" db="EMBL/GenBank/DDBJ databases">
        <title>Genome and transcriptome analyses reveal genes involved in the formation of fine ridges on petal epidermal cells in Hibiscus trionum.</title>
        <authorList>
            <person name="Koshimizu S."/>
            <person name="Masuda S."/>
            <person name="Ishii T."/>
            <person name="Shirasu K."/>
            <person name="Hoshino A."/>
            <person name="Arita M."/>
        </authorList>
    </citation>
    <scope>NUCLEOTIDE SEQUENCE</scope>
    <source>
        <strain evidence="3">Hamamatsu line</strain>
    </source>
</reference>
<organism evidence="3 4">
    <name type="scientific">Hibiscus trionum</name>
    <name type="common">Flower of an hour</name>
    <dbReference type="NCBI Taxonomy" id="183268"/>
    <lineage>
        <taxon>Eukaryota</taxon>
        <taxon>Viridiplantae</taxon>
        <taxon>Streptophyta</taxon>
        <taxon>Embryophyta</taxon>
        <taxon>Tracheophyta</taxon>
        <taxon>Spermatophyta</taxon>
        <taxon>Magnoliopsida</taxon>
        <taxon>eudicotyledons</taxon>
        <taxon>Gunneridae</taxon>
        <taxon>Pentapetalae</taxon>
        <taxon>rosids</taxon>
        <taxon>malvids</taxon>
        <taxon>Malvales</taxon>
        <taxon>Malvaceae</taxon>
        <taxon>Malvoideae</taxon>
        <taxon>Hibiscus</taxon>
    </lineage>
</organism>
<dbReference type="PANTHER" id="PTHR33070:SF129">
    <property type="entry name" value="DUF241 DOMAIN PROTEIN"/>
    <property type="match status" value="1"/>
</dbReference>
<dbReference type="GO" id="GO:0048367">
    <property type="term" value="P:shoot system development"/>
    <property type="evidence" value="ECO:0007669"/>
    <property type="project" value="InterPro"/>
</dbReference>
<dbReference type="Pfam" id="PF03087">
    <property type="entry name" value="BPS1"/>
    <property type="match status" value="1"/>
</dbReference>
<dbReference type="InterPro" id="IPR004320">
    <property type="entry name" value="BPS1_pln"/>
</dbReference>
<gene>
    <name evidence="3" type="ORF">HRI_000523500</name>
</gene>
<sequence length="332" mass="37273">MATSHLNAQPSFHARSNSLPSSQHPGAELKICKGGDQNETKKINKLAGTTSPVAPVMFRHCQHPFTSQIDEYLNRLRASQSASTSSSIGRQLNCLQDLYDSVDMLLQFPLAQQALAQEQQRKLVEQLLDGSLMLLDVCGTAKDALLQTKECTQELQSVLRRRRGVEGLANEVRKYLTSRKAVRKAICKALKNLKNMENKLRSSSFSNDDETNAVINSLKQVEAVTISVLESLLSFISRPEAESKPSRWSLVSKFMHQKRVICEDEEQKANELENADATLRSLIKSGNMKHVENVQNELQNSEMCIQDLDEGLESFFRRLIKARVTVLNILNC</sequence>
<keyword evidence="4" id="KW-1185">Reference proteome</keyword>
<proteinExistence type="predicted"/>
<accession>A0A9W7GZV6</accession>
<name>A0A9W7GZV6_HIBTR</name>
<dbReference type="GO" id="GO:0048364">
    <property type="term" value="P:root development"/>
    <property type="evidence" value="ECO:0007669"/>
    <property type="project" value="InterPro"/>
</dbReference>
<dbReference type="OrthoDB" id="974429at2759"/>
<evidence type="ECO:0000256" key="2">
    <source>
        <dbReference type="SAM" id="MobiDB-lite"/>
    </source>
</evidence>
<dbReference type="EMBL" id="BSYR01000006">
    <property type="protein sequence ID" value="GMI68542.1"/>
    <property type="molecule type" value="Genomic_DNA"/>
</dbReference>
<evidence type="ECO:0000256" key="1">
    <source>
        <dbReference type="SAM" id="Coils"/>
    </source>
</evidence>
<dbReference type="AlphaFoldDB" id="A0A9W7GZV6"/>
<comment type="caution">
    <text evidence="3">The sequence shown here is derived from an EMBL/GenBank/DDBJ whole genome shotgun (WGS) entry which is preliminary data.</text>
</comment>
<keyword evidence="1" id="KW-0175">Coiled coil</keyword>